<proteinExistence type="predicted"/>
<dbReference type="Proteomes" id="UP000198769">
    <property type="component" value="Unassembled WGS sequence"/>
</dbReference>
<dbReference type="EMBL" id="FOVD01000003">
    <property type="protein sequence ID" value="SFN42245.1"/>
    <property type="molecule type" value="Genomic_DNA"/>
</dbReference>
<name>A0A1I4YW48_CHROL</name>
<protein>
    <submittedName>
        <fullName evidence="1">Uncharacterized protein</fullName>
    </submittedName>
</protein>
<reference evidence="2" key="1">
    <citation type="submission" date="2016-10" db="EMBL/GenBank/DDBJ databases">
        <authorList>
            <person name="Varghese N."/>
            <person name="Submissions S."/>
        </authorList>
    </citation>
    <scope>NUCLEOTIDE SEQUENCE [LARGE SCALE GENOMIC DNA]</scope>
    <source>
        <strain evidence="2">DSM 25575</strain>
    </source>
</reference>
<evidence type="ECO:0000313" key="2">
    <source>
        <dbReference type="Proteomes" id="UP000198769"/>
    </source>
</evidence>
<sequence length="74" mass="8580">MASINSKRVLFEKFSNQLHLLKSKARLTLRGYKIGVPDGIRVTLNVSNYDKDADLFNDNKEINRVLNWHKSFNS</sequence>
<evidence type="ECO:0000313" key="1">
    <source>
        <dbReference type="EMBL" id="SFN42245.1"/>
    </source>
</evidence>
<keyword evidence="2" id="KW-1185">Reference proteome</keyword>
<gene>
    <name evidence="1" type="ORF">SAMN05421594_2726</name>
</gene>
<organism evidence="1 2">
    <name type="scientific">Chryseobacterium oleae</name>
    <dbReference type="NCBI Taxonomy" id="491207"/>
    <lineage>
        <taxon>Bacteria</taxon>
        <taxon>Pseudomonadati</taxon>
        <taxon>Bacteroidota</taxon>
        <taxon>Flavobacteriia</taxon>
        <taxon>Flavobacteriales</taxon>
        <taxon>Weeksellaceae</taxon>
        <taxon>Chryseobacterium group</taxon>
        <taxon>Chryseobacterium</taxon>
    </lineage>
</organism>
<dbReference type="AlphaFoldDB" id="A0A1I4YW48"/>
<accession>A0A1I4YW48</accession>